<dbReference type="KEGG" id="swo:Swol_1244"/>
<dbReference type="eggNOG" id="COG3937">
    <property type="taxonomic scope" value="Bacteria"/>
</dbReference>
<feature type="coiled-coil region" evidence="1">
    <location>
        <begin position="36"/>
        <end position="88"/>
    </location>
</feature>
<evidence type="ECO:0000313" key="2">
    <source>
        <dbReference type="EMBL" id="ABI68553.1"/>
    </source>
</evidence>
<dbReference type="STRING" id="335541.Swol_1244"/>
<keyword evidence="1" id="KW-0175">Coiled coil</keyword>
<proteinExistence type="predicted"/>
<dbReference type="InterPro" id="IPR011728">
    <property type="entry name" value="PhaP_Bmeg"/>
</dbReference>
<dbReference type="AlphaFoldDB" id="Q0AXK1"/>
<accession>Q0AXK1</accession>
<organism evidence="2 3">
    <name type="scientific">Syntrophomonas wolfei subsp. wolfei (strain DSM 2245B / Goettingen)</name>
    <dbReference type="NCBI Taxonomy" id="335541"/>
    <lineage>
        <taxon>Bacteria</taxon>
        <taxon>Bacillati</taxon>
        <taxon>Bacillota</taxon>
        <taxon>Clostridia</taxon>
        <taxon>Eubacteriales</taxon>
        <taxon>Syntrophomonadaceae</taxon>
        <taxon>Syntrophomonas</taxon>
    </lineage>
</organism>
<dbReference type="HOGENOM" id="CLU_2107808_0_0_9"/>
<dbReference type="Proteomes" id="UP000001968">
    <property type="component" value="Chromosome"/>
</dbReference>
<dbReference type="EMBL" id="CP000448">
    <property type="protein sequence ID" value="ABI68553.1"/>
    <property type="molecule type" value="Genomic_DNA"/>
</dbReference>
<dbReference type="Pfam" id="PF09602">
    <property type="entry name" value="PhaP_Bmeg"/>
    <property type="match status" value="1"/>
</dbReference>
<gene>
    <name evidence="2" type="ordered locus">Swol_1244</name>
</gene>
<keyword evidence="3" id="KW-1185">Reference proteome</keyword>
<sequence length="115" mass="13577">MASKESLKKAFVISESSAEKLWDMWLVTLGSMSWTQEQIENMIRKYLDQRKVAREETTKLVEELMNQAKKNNQQMQKMMQEAVNATMENVDFPSFTYFEELNKKVEDLSKKVENL</sequence>
<dbReference type="RefSeq" id="WP_011640656.1">
    <property type="nucleotide sequence ID" value="NC_008346.1"/>
</dbReference>
<protein>
    <submittedName>
        <fullName evidence="2">Uncharacterized protein</fullName>
    </submittedName>
</protein>
<reference evidence="3" key="1">
    <citation type="journal article" date="2010" name="Environ. Microbiol.">
        <title>The genome of Syntrophomonas wolfei: new insights into syntrophic metabolism and biohydrogen production.</title>
        <authorList>
            <person name="Sieber J.R."/>
            <person name="Sims D.R."/>
            <person name="Han C."/>
            <person name="Kim E."/>
            <person name="Lykidis A."/>
            <person name="Lapidus A.L."/>
            <person name="McDonnald E."/>
            <person name="Rohlin L."/>
            <person name="Culley D.E."/>
            <person name="Gunsalus R."/>
            <person name="McInerney M.J."/>
        </authorList>
    </citation>
    <scope>NUCLEOTIDE SEQUENCE [LARGE SCALE GENOMIC DNA]</scope>
    <source>
        <strain evidence="3">DSM 2245B / Goettingen</strain>
    </source>
</reference>
<evidence type="ECO:0000256" key="1">
    <source>
        <dbReference type="SAM" id="Coils"/>
    </source>
</evidence>
<dbReference type="OrthoDB" id="2086187at2"/>
<evidence type="ECO:0000313" key="3">
    <source>
        <dbReference type="Proteomes" id="UP000001968"/>
    </source>
</evidence>
<name>Q0AXK1_SYNWW</name>